<gene>
    <name evidence="2" type="ORF">J2Z43_001889</name>
</gene>
<dbReference type="EMBL" id="JAGGJX010000003">
    <property type="protein sequence ID" value="MBP1855494.1"/>
    <property type="molecule type" value="Genomic_DNA"/>
</dbReference>
<keyword evidence="1" id="KW-0812">Transmembrane</keyword>
<proteinExistence type="predicted"/>
<organism evidence="2 3">
    <name type="scientific">Metaclostridioides mangenotii</name>
    <dbReference type="NCBI Taxonomy" id="1540"/>
    <lineage>
        <taxon>Bacteria</taxon>
        <taxon>Bacillati</taxon>
        <taxon>Bacillota</taxon>
        <taxon>Clostridia</taxon>
        <taxon>Peptostreptococcales</taxon>
        <taxon>Peptostreptococcaceae</taxon>
        <taxon>Metaclostridioides</taxon>
    </lineage>
</organism>
<evidence type="ECO:0000313" key="3">
    <source>
        <dbReference type="Proteomes" id="UP000767291"/>
    </source>
</evidence>
<keyword evidence="3" id="KW-1185">Reference proteome</keyword>
<sequence length="80" mass="9586">MAICYLPIFSALVSNLKYLYLTPGLWERVGDEFWSVFWFETPWAIIRGIFDLFFPTAIIFFIILSIKVKRKYKKIKDDEI</sequence>
<dbReference type="Proteomes" id="UP000767291">
    <property type="component" value="Unassembled WGS sequence"/>
</dbReference>
<dbReference type="RefSeq" id="WP_209456919.1">
    <property type="nucleotide sequence ID" value="NZ_JAGGJX010000003.1"/>
</dbReference>
<evidence type="ECO:0000256" key="1">
    <source>
        <dbReference type="SAM" id="Phobius"/>
    </source>
</evidence>
<keyword evidence="1" id="KW-1133">Transmembrane helix</keyword>
<accession>A0ABS4EC23</accession>
<name>A0ABS4EC23_9FIRM</name>
<comment type="caution">
    <text evidence="2">The sequence shown here is derived from an EMBL/GenBank/DDBJ whole genome shotgun (WGS) entry which is preliminary data.</text>
</comment>
<protein>
    <submittedName>
        <fullName evidence="2">Uncharacterized protein</fullName>
    </submittedName>
</protein>
<reference evidence="2 3" key="1">
    <citation type="submission" date="2021-03" db="EMBL/GenBank/DDBJ databases">
        <title>Genomic Encyclopedia of Type Strains, Phase IV (KMG-IV): sequencing the most valuable type-strain genomes for metagenomic binning, comparative biology and taxonomic classification.</title>
        <authorList>
            <person name="Goeker M."/>
        </authorList>
    </citation>
    <scope>NUCLEOTIDE SEQUENCE [LARGE SCALE GENOMIC DNA]</scope>
    <source>
        <strain evidence="2 3">DSM 1289</strain>
    </source>
</reference>
<keyword evidence="1" id="KW-0472">Membrane</keyword>
<evidence type="ECO:0000313" key="2">
    <source>
        <dbReference type="EMBL" id="MBP1855494.1"/>
    </source>
</evidence>
<feature type="transmembrane region" description="Helical" evidence="1">
    <location>
        <begin position="44"/>
        <end position="66"/>
    </location>
</feature>